<proteinExistence type="predicted"/>
<reference evidence="2 3" key="1">
    <citation type="submission" date="2023-02" db="EMBL/GenBank/DDBJ databases">
        <title>LHISI_Scaffold_Assembly.</title>
        <authorList>
            <person name="Stuart O.P."/>
            <person name="Cleave R."/>
            <person name="Magrath M.J.L."/>
            <person name="Mikheyev A.S."/>
        </authorList>
    </citation>
    <scope>NUCLEOTIDE SEQUENCE [LARGE SCALE GENOMIC DNA]</scope>
    <source>
        <strain evidence="2">Daus_M_001</strain>
        <tissue evidence="2">Leg muscle</tissue>
    </source>
</reference>
<keyword evidence="3" id="KW-1185">Reference proteome</keyword>
<feature type="domain" description="Reverse transcriptase/retrotransposon-derived protein RNase H-like" evidence="1">
    <location>
        <begin position="342"/>
        <end position="415"/>
    </location>
</feature>
<protein>
    <recommendedName>
        <fullName evidence="1">Reverse transcriptase/retrotransposon-derived protein RNase H-like domain-containing protein</fullName>
    </recommendedName>
</protein>
<evidence type="ECO:0000313" key="3">
    <source>
        <dbReference type="Proteomes" id="UP001159363"/>
    </source>
</evidence>
<dbReference type="PANTHER" id="PTHR37984">
    <property type="entry name" value="PROTEIN CBG26694"/>
    <property type="match status" value="1"/>
</dbReference>
<organism evidence="2 3">
    <name type="scientific">Dryococelus australis</name>
    <dbReference type="NCBI Taxonomy" id="614101"/>
    <lineage>
        <taxon>Eukaryota</taxon>
        <taxon>Metazoa</taxon>
        <taxon>Ecdysozoa</taxon>
        <taxon>Arthropoda</taxon>
        <taxon>Hexapoda</taxon>
        <taxon>Insecta</taxon>
        <taxon>Pterygota</taxon>
        <taxon>Neoptera</taxon>
        <taxon>Polyneoptera</taxon>
        <taxon>Phasmatodea</taxon>
        <taxon>Verophasmatodea</taxon>
        <taxon>Anareolatae</taxon>
        <taxon>Phasmatidae</taxon>
        <taxon>Eurycanthinae</taxon>
        <taxon>Dryococelus</taxon>
    </lineage>
</organism>
<evidence type="ECO:0000313" key="2">
    <source>
        <dbReference type="EMBL" id="KAJ8894810.1"/>
    </source>
</evidence>
<dbReference type="InterPro" id="IPR041577">
    <property type="entry name" value="RT_RNaseH_2"/>
</dbReference>
<dbReference type="EMBL" id="JARBHB010000001">
    <property type="protein sequence ID" value="KAJ8894810.1"/>
    <property type="molecule type" value="Genomic_DNA"/>
</dbReference>
<name>A0ABQ9IDR9_9NEOP</name>
<comment type="caution">
    <text evidence="2">The sequence shown here is derived from an EMBL/GenBank/DDBJ whole genome shotgun (WGS) entry which is preliminary data.</text>
</comment>
<dbReference type="PANTHER" id="PTHR37984:SF8">
    <property type="entry name" value="CCHC-TYPE DOMAIN-CONTAINING PROTEIN"/>
    <property type="match status" value="1"/>
</dbReference>
<accession>A0ABQ9IDR9</accession>
<dbReference type="InterPro" id="IPR050951">
    <property type="entry name" value="Retrovirus_Pol_polyprotein"/>
</dbReference>
<sequence>MVSEVGLNFMLAVVDFDEPNLGKLPDAQKIGILMISEGGKGVEVFNMLSLTDKSSSDEVIAVFDKYCQPKKNTVYEWIVLGVNDPILTELMLRDSALTLKKAEDLCRIYEASKRQTDDIHGTMIKNVGMHGNSGEGSQTLFLNNGRKPSTLQKCKFCGFSDEYGRSPVYDKQCRKCKAMNNFEAVCKNSAAAVNPVSNMGGAEDEGYDDQCSCDVECVLGLKSSVQLELILKMFSFDEDSLIQKYSGKFKGLGKIPGLNKAIKTPGFNIPMLEDITAEFASTTVVTVFDMKQGLTNNQRARRYGVKFNPEKIQLRMPSVLFMGVVVMGSGVAPHPKHVKAIENMPCPGDKKTDKPLEIQADSSQNGIGSVLLQDGHPLAFASRALTDAEQRYSHIEKDLLACVFAVEKFHHFTYDKVSPRLQRLLLRLVKYNVIMYLLGKEMYIADALSRAYSTDEETDPSYTLLTAQLQIHQTYPSGNLRERFDSDDAKGSKWGRSAVSIPNDLLPKPSAPIIGCNINDTVYSPDPCGSGSNLNNCNANHYVTRSGRAVKQPTRLEDYVCTLKEEFKSLRYFIHK</sequence>
<evidence type="ECO:0000259" key="1">
    <source>
        <dbReference type="Pfam" id="PF17919"/>
    </source>
</evidence>
<dbReference type="Proteomes" id="UP001159363">
    <property type="component" value="Chromosome 1"/>
</dbReference>
<dbReference type="SUPFAM" id="SSF56672">
    <property type="entry name" value="DNA/RNA polymerases"/>
    <property type="match status" value="1"/>
</dbReference>
<dbReference type="InterPro" id="IPR043502">
    <property type="entry name" value="DNA/RNA_pol_sf"/>
</dbReference>
<dbReference type="Pfam" id="PF17919">
    <property type="entry name" value="RT_RNaseH_2"/>
    <property type="match status" value="1"/>
</dbReference>
<gene>
    <name evidence="2" type="ORF">PR048_000117</name>
</gene>